<sequence>METFVMQSQARQLLHNKFVLVLGGSVQRSMYKDLVLLLQRDKFLTLPQLKSKGEFSFEQDLLVEGGRLGPLTNGTGYREVRQYRSDHHLLRFYFLTRIYSPYMESILEDLREGLKPDVVIVSSCVWDITRYGPECLEQYKENLHKFFSQIKALVGRDCLMLWAPAMPLAKKIKGGFLVPEVSHLAPSLCYDIIRPTSTAVGWRMRMAWTSSTCTSTSASACNTACRTAFTGTPWPIGASAACCWGTLLTPGGYICTPPPLIQDKDHSRDTAPSDTNRVTAQTDFSMFQLTQVEQSPSEPCSIMHRRLVTTSKVHPCITQCSVPSTVSRTQLLLESAALPLYFLCSIMLILAEVFLLLDATVSVDYNPLPPANPWLSQRVHPQARAPWSQDDSMLSAGGGLKSLPPARQDDHCMRRGRPNFRSHPLPPILPRVTPRHPTHGW</sequence>
<reference evidence="4" key="1">
    <citation type="submission" date="2023-04" db="EMBL/GenBank/DDBJ databases">
        <title>Chromosome-level genome of Chaenocephalus aceratus.</title>
        <authorList>
            <person name="Park H."/>
        </authorList>
    </citation>
    <scope>NUCLEOTIDE SEQUENCE</scope>
    <source>
        <strain evidence="4">DE</strain>
        <tissue evidence="4">Muscle</tissue>
    </source>
</reference>
<keyword evidence="5" id="KW-1185">Reference proteome</keyword>
<dbReference type="AlphaFoldDB" id="A0AAD9BXP1"/>
<dbReference type="EMBL" id="JASDAP010000016">
    <property type="protein sequence ID" value="KAK1889799.1"/>
    <property type="molecule type" value="Genomic_DNA"/>
</dbReference>
<keyword evidence="3" id="KW-0472">Membrane</keyword>
<organism evidence="4 5">
    <name type="scientific">Dissostichus eleginoides</name>
    <name type="common">Patagonian toothfish</name>
    <name type="synonym">Dissostichus amissus</name>
    <dbReference type="NCBI Taxonomy" id="100907"/>
    <lineage>
        <taxon>Eukaryota</taxon>
        <taxon>Metazoa</taxon>
        <taxon>Chordata</taxon>
        <taxon>Craniata</taxon>
        <taxon>Vertebrata</taxon>
        <taxon>Euteleostomi</taxon>
        <taxon>Actinopterygii</taxon>
        <taxon>Neopterygii</taxon>
        <taxon>Teleostei</taxon>
        <taxon>Neoteleostei</taxon>
        <taxon>Acanthomorphata</taxon>
        <taxon>Eupercaria</taxon>
        <taxon>Perciformes</taxon>
        <taxon>Notothenioidei</taxon>
        <taxon>Nototheniidae</taxon>
        <taxon>Dissostichus</taxon>
    </lineage>
</organism>
<protein>
    <submittedName>
        <fullName evidence="4">PC-esterase domain containing protein 1A</fullName>
    </submittedName>
</protein>
<feature type="transmembrane region" description="Helical" evidence="3">
    <location>
        <begin position="338"/>
        <end position="357"/>
    </location>
</feature>
<comment type="caution">
    <text evidence="4">The sequence shown here is derived from an EMBL/GenBank/DDBJ whole genome shotgun (WGS) entry which is preliminary data.</text>
</comment>
<accession>A0AAD9BXP1</accession>
<evidence type="ECO:0000256" key="2">
    <source>
        <dbReference type="SAM" id="MobiDB-lite"/>
    </source>
</evidence>
<feature type="region of interest" description="Disordered" evidence="2">
    <location>
        <begin position="386"/>
        <end position="441"/>
    </location>
</feature>
<keyword evidence="3" id="KW-1133">Transmembrane helix</keyword>
<name>A0AAD9BXP1_DISEL</name>
<evidence type="ECO:0000256" key="1">
    <source>
        <dbReference type="ARBA" id="ARBA00037957"/>
    </source>
</evidence>
<gene>
    <name evidence="4" type="ORF">KUDE01_014474</name>
</gene>
<evidence type="ECO:0000313" key="5">
    <source>
        <dbReference type="Proteomes" id="UP001228049"/>
    </source>
</evidence>
<evidence type="ECO:0000256" key="3">
    <source>
        <dbReference type="SAM" id="Phobius"/>
    </source>
</evidence>
<dbReference type="Proteomes" id="UP001228049">
    <property type="component" value="Unassembled WGS sequence"/>
</dbReference>
<dbReference type="PANTHER" id="PTHR14469">
    <property type="entry name" value="SARCOMA ANTIGEN NY-SAR-23"/>
    <property type="match status" value="1"/>
</dbReference>
<keyword evidence="3" id="KW-0812">Transmembrane</keyword>
<dbReference type="PANTHER" id="PTHR14469:SF0">
    <property type="entry name" value="FAMILY WITH SEQUENCE SIMILARITY 113"/>
    <property type="match status" value="1"/>
</dbReference>
<evidence type="ECO:0000313" key="4">
    <source>
        <dbReference type="EMBL" id="KAK1889799.1"/>
    </source>
</evidence>
<proteinExistence type="inferred from homology"/>
<comment type="similarity">
    <text evidence="1">Belongs to the PC-esterase family.</text>
</comment>